<evidence type="ECO:0000313" key="3">
    <source>
        <dbReference type="EMBL" id="WWA47805.1"/>
    </source>
</evidence>
<proteinExistence type="predicted"/>
<dbReference type="InterPro" id="IPR051686">
    <property type="entry name" value="Lipoprotein_DolP"/>
</dbReference>
<feature type="compositionally biased region" description="Basic and acidic residues" evidence="1">
    <location>
        <begin position="41"/>
        <end position="50"/>
    </location>
</feature>
<dbReference type="InterPro" id="IPR007055">
    <property type="entry name" value="BON_dom"/>
</dbReference>
<dbReference type="Gene3D" id="3.30.1340.30">
    <property type="match status" value="1"/>
</dbReference>
<name>A0ABZ2DBS6_9SPHN</name>
<evidence type="ECO:0000256" key="1">
    <source>
        <dbReference type="SAM" id="MobiDB-lite"/>
    </source>
</evidence>
<feature type="compositionally biased region" description="Basic and acidic residues" evidence="1">
    <location>
        <begin position="1"/>
        <end position="29"/>
    </location>
</feature>
<accession>A0ABZ2DBS6</accession>
<feature type="region of interest" description="Disordered" evidence="1">
    <location>
        <begin position="1"/>
        <end position="115"/>
    </location>
</feature>
<evidence type="ECO:0000259" key="2">
    <source>
        <dbReference type="PROSITE" id="PS50914"/>
    </source>
</evidence>
<evidence type="ECO:0000313" key="4">
    <source>
        <dbReference type="Proteomes" id="UP001335183"/>
    </source>
</evidence>
<feature type="compositionally biased region" description="Basic and acidic residues" evidence="1">
    <location>
        <begin position="68"/>
        <end position="77"/>
    </location>
</feature>
<keyword evidence="4" id="KW-1185">Reference proteome</keyword>
<dbReference type="PANTHER" id="PTHR34606:SF15">
    <property type="entry name" value="BON DOMAIN-CONTAINING PROTEIN"/>
    <property type="match status" value="1"/>
</dbReference>
<dbReference type="Proteomes" id="UP001335183">
    <property type="component" value="Chromosome"/>
</dbReference>
<dbReference type="EMBL" id="CP144918">
    <property type="protein sequence ID" value="WWA47805.1"/>
    <property type="molecule type" value="Genomic_DNA"/>
</dbReference>
<sequence>MAHRNDDRPRYREDPAYRGADRYRERDSYYRQSDQFEADDYGQHGYREDYYGDSGPGQMGERAGYRPGYERDHRRDAGNGGNERGPGRPSHPGHESGFGPARYGAREGRGFASFTGNDQAGADFVAGARRPQGGYGPGLGGFSADYASGHYDAAPHRGYTDRYEDRGFMEKAGDEVASWFGDEDAARRRRMDHRGRGPANYTRSDERILEDVCDALTDDRDLDARNVQVSVKDGEVTLDGTVGSRFEKRRAEDRADLISGVGHVQNNLRVNMRDYRTDGDEEERSA</sequence>
<organism evidence="3 4">
    <name type="scientific">Pelagerythrobacter marensis</name>
    <dbReference type="NCBI Taxonomy" id="543877"/>
    <lineage>
        <taxon>Bacteria</taxon>
        <taxon>Pseudomonadati</taxon>
        <taxon>Pseudomonadota</taxon>
        <taxon>Alphaproteobacteria</taxon>
        <taxon>Sphingomonadales</taxon>
        <taxon>Erythrobacteraceae</taxon>
        <taxon>Pelagerythrobacter</taxon>
    </lineage>
</organism>
<reference evidence="3 4" key="1">
    <citation type="submission" date="2024-02" db="EMBL/GenBank/DDBJ databases">
        <title>The whole genome sequence of five bacterial samples isolated from Abu Dhabi Sabkha-shore region.</title>
        <authorList>
            <person name="Sudalaimuthuasari N."/>
            <person name="Sarfraz B."/>
            <person name="Tuyisabe J.D."/>
            <person name="Mugisha Ntwali L.D.M."/>
            <person name="Ali A.I.A.A."/>
            <person name="Almansoori S.Z.A."/>
            <person name="Alajami H.S.A."/>
            <person name="Almeqbaali A.A.S."/>
            <person name="Kundu B."/>
            <person name="Saeed E.E."/>
            <person name="Sukumarinath V."/>
            <person name="Mishra A.K."/>
            <person name="Hazzouri K.M."/>
            <person name="Almaskari R."/>
            <person name="Sharma A.K."/>
            <person name="Amiri K.M.A."/>
        </authorList>
    </citation>
    <scope>NUCLEOTIDE SEQUENCE [LARGE SCALE GENOMIC DNA]</scope>
    <source>
        <strain evidence="4">kcgeb_sd</strain>
    </source>
</reference>
<gene>
    <name evidence="3" type="ORF">V5F89_02525</name>
</gene>
<protein>
    <submittedName>
        <fullName evidence="3">BON domain-containing protein</fullName>
    </submittedName>
</protein>
<dbReference type="PANTHER" id="PTHR34606">
    <property type="entry name" value="BON DOMAIN-CONTAINING PROTEIN"/>
    <property type="match status" value="1"/>
</dbReference>
<feature type="domain" description="BON" evidence="2">
    <location>
        <begin position="204"/>
        <end position="272"/>
    </location>
</feature>
<dbReference type="NCBIfam" id="NF033157">
    <property type="entry name" value="SWFGD_domain"/>
    <property type="match status" value="1"/>
</dbReference>
<dbReference type="RefSeq" id="WP_338446692.1">
    <property type="nucleotide sequence ID" value="NZ_CP144918.1"/>
</dbReference>
<dbReference type="Pfam" id="PF04972">
    <property type="entry name" value="BON"/>
    <property type="match status" value="1"/>
</dbReference>
<dbReference type="InterPro" id="IPR047800">
    <property type="entry name" value="SWFGD_dom"/>
</dbReference>
<dbReference type="PROSITE" id="PS50914">
    <property type="entry name" value="BON"/>
    <property type="match status" value="1"/>
</dbReference>